<feature type="transmembrane region" description="Helical" evidence="1">
    <location>
        <begin position="134"/>
        <end position="151"/>
    </location>
</feature>
<proteinExistence type="predicted"/>
<name>A0AAV4UXX4_9ARAC</name>
<gene>
    <name evidence="2" type="ORF">CDAR_10511</name>
</gene>
<evidence type="ECO:0000256" key="1">
    <source>
        <dbReference type="SAM" id="Phobius"/>
    </source>
</evidence>
<sequence length="157" mass="17453">MKGNVSFYFPPFILSRKISSASTVPKTIPRASSDDSPRNRCPPYTQLGRGRMEGGCRSLICGDSRDFRPADKGFEDPNLVLSLPLEAPNKSAAKPLDPEENLGRAIVAYDYCCPLENSCSSAFVFGGRLMVRRWLVVVIFISVIRYFKVILRKSKAS</sequence>
<organism evidence="2 3">
    <name type="scientific">Caerostris darwini</name>
    <dbReference type="NCBI Taxonomy" id="1538125"/>
    <lineage>
        <taxon>Eukaryota</taxon>
        <taxon>Metazoa</taxon>
        <taxon>Ecdysozoa</taxon>
        <taxon>Arthropoda</taxon>
        <taxon>Chelicerata</taxon>
        <taxon>Arachnida</taxon>
        <taxon>Araneae</taxon>
        <taxon>Araneomorphae</taxon>
        <taxon>Entelegynae</taxon>
        <taxon>Araneoidea</taxon>
        <taxon>Araneidae</taxon>
        <taxon>Caerostris</taxon>
    </lineage>
</organism>
<evidence type="ECO:0000313" key="3">
    <source>
        <dbReference type="Proteomes" id="UP001054837"/>
    </source>
</evidence>
<keyword evidence="1" id="KW-0812">Transmembrane</keyword>
<comment type="caution">
    <text evidence="2">The sequence shown here is derived from an EMBL/GenBank/DDBJ whole genome shotgun (WGS) entry which is preliminary data.</text>
</comment>
<evidence type="ECO:0000313" key="2">
    <source>
        <dbReference type="EMBL" id="GIY62830.1"/>
    </source>
</evidence>
<keyword evidence="1" id="KW-1133">Transmembrane helix</keyword>
<dbReference type="EMBL" id="BPLQ01012135">
    <property type="protein sequence ID" value="GIY62830.1"/>
    <property type="molecule type" value="Genomic_DNA"/>
</dbReference>
<dbReference type="Proteomes" id="UP001054837">
    <property type="component" value="Unassembled WGS sequence"/>
</dbReference>
<keyword evidence="3" id="KW-1185">Reference proteome</keyword>
<protein>
    <submittedName>
        <fullName evidence="2">Uncharacterized protein</fullName>
    </submittedName>
</protein>
<dbReference type="AlphaFoldDB" id="A0AAV4UXX4"/>
<keyword evidence="1" id="KW-0472">Membrane</keyword>
<accession>A0AAV4UXX4</accession>
<reference evidence="2 3" key="1">
    <citation type="submission" date="2021-06" db="EMBL/GenBank/DDBJ databases">
        <title>Caerostris darwini draft genome.</title>
        <authorList>
            <person name="Kono N."/>
            <person name="Arakawa K."/>
        </authorList>
    </citation>
    <scope>NUCLEOTIDE SEQUENCE [LARGE SCALE GENOMIC DNA]</scope>
</reference>